<dbReference type="InterPro" id="IPR013974">
    <property type="entry name" value="SAF"/>
</dbReference>
<name>A0A8J7FHP5_9NEIS</name>
<evidence type="ECO:0000256" key="4">
    <source>
        <dbReference type="RuleBase" id="RU362063"/>
    </source>
</evidence>
<keyword evidence="7" id="KW-1185">Reference proteome</keyword>
<dbReference type="Gene3D" id="3.90.1210.10">
    <property type="entry name" value="Antifreeze-like/N-acetylneuraminic acid synthase C-terminal domain"/>
    <property type="match status" value="1"/>
</dbReference>
<dbReference type="Pfam" id="PF13144">
    <property type="entry name" value="ChapFlgA"/>
    <property type="match status" value="1"/>
</dbReference>
<dbReference type="PANTHER" id="PTHR36307:SF1">
    <property type="entry name" value="FLAGELLA BASAL BODY P-RING FORMATION PROTEIN FLGA"/>
    <property type="match status" value="1"/>
</dbReference>
<feature type="signal peptide" evidence="4">
    <location>
        <begin position="1"/>
        <end position="19"/>
    </location>
</feature>
<evidence type="ECO:0000313" key="7">
    <source>
        <dbReference type="Proteomes" id="UP000604481"/>
    </source>
</evidence>
<keyword evidence="6" id="KW-0969">Cilium</keyword>
<dbReference type="GO" id="GO:0042597">
    <property type="term" value="C:periplasmic space"/>
    <property type="evidence" value="ECO:0007669"/>
    <property type="project" value="UniProtKB-SubCell"/>
</dbReference>
<comment type="similarity">
    <text evidence="4">Belongs to the FlgA family.</text>
</comment>
<keyword evidence="4" id="KW-1005">Bacterial flagellum biogenesis</keyword>
<dbReference type="InterPro" id="IPR039246">
    <property type="entry name" value="Flagellar_FlgA"/>
</dbReference>
<dbReference type="AlphaFoldDB" id="A0A8J7FHP5"/>
<dbReference type="CDD" id="cd11614">
    <property type="entry name" value="SAF_CpaB_FlgA_like"/>
    <property type="match status" value="1"/>
</dbReference>
<accession>A0A8J7FHP5</accession>
<evidence type="ECO:0000313" key="6">
    <source>
        <dbReference type="EMBL" id="MBE9609445.1"/>
    </source>
</evidence>
<keyword evidence="3 4" id="KW-0574">Periplasm</keyword>
<dbReference type="PANTHER" id="PTHR36307">
    <property type="entry name" value="FLAGELLA BASAL BODY P-RING FORMATION PROTEIN FLGA"/>
    <property type="match status" value="1"/>
</dbReference>
<comment type="function">
    <text evidence="4">Involved in the assembly process of the P-ring formation. It may associate with FlgF on the rod constituting a structure essential for the P-ring assembly or may act as a modulator protein for the P-ring assembly.</text>
</comment>
<keyword evidence="6" id="KW-0282">Flagellum</keyword>
<keyword evidence="6" id="KW-0966">Cell projection</keyword>
<gene>
    <name evidence="6" type="primary">flgA</name>
    <name evidence="6" type="ORF">INR99_08780</name>
</gene>
<evidence type="ECO:0000256" key="1">
    <source>
        <dbReference type="ARBA" id="ARBA00004418"/>
    </source>
</evidence>
<dbReference type="RefSeq" id="WP_194115969.1">
    <property type="nucleotide sequence ID" value="NZ_JADFUA010000004.1"/>
</dbReference>
<dbReference type="Proteomes" id="UP000604481">
    <property type="component" value="Unassembled WGS sequence"/>
</dbReference>
<keyword evidence="2 4" id="KW-0732">Signal</keyword>
<dbReference type="InterPro" id="IPR041231">
    <property type="entry name" value="FlgA_N"/>
</dbReference>
<comment type="subcellular location">
    <subcellularLocation>
        <location evidence="1 4">Periplasm</location>
    </subcellularLocation>
</comment>
<feature type="domain" description="SAF" evidence="5">
    <location>
        <begin position="105"/>
        <end position="167"/>
    </location>
</feature>
<evidence type="ECO:0000256" key="2">
    <source>
        <dbReference type="ARBA" id="ARBA00022729"/>
    </source>
</evidence>
<evidence type="ECO:0000259" key="5">
    <source>
        <dbReference type="SMART" id="SM00858"/>
    </source>
</evidence>
<evidence type="ECO:0000256" key="3">
    <source>
        <dbReference type="ARBA" id="ARBA00022764"/>
    </source>
</evidence>
<proteinExistence type="inferred from homology"/>
<reference evidence="6 7" key="1">
    <citation type="submission" date="2020-10" db="EMBL/GenBank/DDBJ databases">
        <title>The genome sequence of Chitinilyticum litopenaei 4Y14.</title>
        <authorList>
            <person name="Liu Y."/>
        </authorList>
    </citation>
    <scope>NUCLEOTIDE SEQUENCE [LARGE SCALE GENOMIC DNA]</scope>
    <source>
        <strain evidence="6 7">4Y14</strain>
    </source>
</reference>
<dbReference type="InterPro" id="IPR017585">
    <property type="entry name" value="SAF_FlgA"/>
</dbReference>
<dbReference type="Pfam" id="PF17656">
    <property type="entry name" value="ChapFlgA_N"/>
    <property type="match status" value="1"/>
</dbReference>
<dbReference type="Gene3D" id="2.30.30.760">
    <property type="match status" value="1"/>
</dbReference>
<dbReference type="NCBIfam" id="TIGR03170">
    <property type="entry name" value="flgA_cterm"/>
    <property type="match status" value="1"/>
</dbReference>
<dbReference type="EMBL" id="JADFUA010000004">
    <property type="protein sequence ID" value="MBE9609445.1"/>
    <property type="molecule type" value="Genomic_DNA"/>
</dbReference>
<comment type="caution">
    <text evidence="6">The sequence shown here is derived from an EMBL/GenBank/DDBJ whole genome shotgun (WGS) entry which is preliminary data.</text>
</comment>
<dbReference type="GO" id="GO:0044780">
    <property type="term" value="P:bacterial-type flagellum assembly"/>
    <property type="evidence" value="ECO:0007669"/>
    <property type="project" value="InterPro"/>
</dbReference>
<protein>
    <recommendedName>
        <fullName evidence="4">Flagella basal body P-ring formation protein FlgA</fullName>
    </recommendedName>
</protein>
<organism evidence="6 7">
    <name type="scientific">Chitinilyticum piscinae</name>
    <dbReference type="NCBI Taxonomy" id="2866724"/>
    <lineage>
        <taxon>Bacteria</taxon>
        <taxon>Pseudomonadati</taxon>
        <taxon>Pseudomonadota</taxon>
        <taxon>Betaproteobacteria</taxon>
        <taxon>Neisseriales</taxon>
        <taxon>Chitinibacteraceae</taxon>
        <taxon>Chitinilyticum</taxon>
    </lineage>
</organism>
<feature type="chain" id="PRO_5035338445" description="Flagella basal body P-ring formation protein FlgA" evidence="4">
    <location>
        <begin position="20"/>
        <end position="229"/>
    </location>
</feature>
<sequence>MKRLLIILLLAMIALYASAAPAGQDMSLVLREVSQWLDAALARAPGQSSYSVGKLDSRLRLEACQQMEVSVPSGQRLIGNVLLRVRCTSGAAWSLNVPVQVSLSATYYVATRPLAANQTISDHDLMPQQGDLANLPGSVILDPAIAIGRTLNSAVPAGQPLRREMLRAAMVIQQNQKVRIIYRLDDIEVVNDGIALAAASEGSPVRVRVSGGNVISGIARANGDVEVGH</sequence>
<dbReference type="SMART" id="SM00858">
    <property type="entry name" value="SAF"/>
    <property type="match status" value="1"/>
</dbReference>